<name>A0A0L6CDF2_9MICO</name>
<keyword evidence="1" id="KW-0472">Membrane</keyword>
<reference evidence="2" key="1">
    <citation type="submission" date="2015-03" db="EMBL/GenBank/DDBJ databases">
        <title>Emergence of plasmid-mediated VIM-4 carbapenemase in Citrobacter freundii, co-harbouring armA, CTX-M-3, TEM-1 and QnrB at a cancer centre in Bulgaria.</title>
        <authorList>
            <person name="Sabtcheva S.D."/>
            <person name="Ivanov I.N."/>
        </authorList>
    </citation>
    <scope>NUCLEOTIDE SEQUENCE</scope>
    <source>
        <strain evidence="2">C296001</strain>
    </source>
</reference>
<evidence type="ECO:0000313" key="2">
    <source>
        <dbReference type="EMBL" id="KNX35842.1"/>
    </source>
</evidence>
<reference evidence="4" key="2">
    <citation type="submission" date="2015-03" db="EMBL/GenBank/DDBJ databases">
        <title>Luteipulveratus halotolerans sp. nov., a novel actinobacterium (Dermacoccaceae) from Sarawak, Malaysia.</title>
        <authorList>
            <person name="Juboi H."/>
            <person name="Basik A."/>
            <person name="Shamsul S.S."/>
            <person name="Arnold P."/>
            <person name="Schmitt E.K."/>
            <person name="Sanglier J.-J."/>
            <person name="Yeo T."/>
        </authorList>
    </citation>
    <scope>NUCLEOTIDE SEQUENCE [LARGE SCALE GENOMIC DNA]</scope>
    <source>
        <strain evidence="4">C296001</strain>
    </source>
</reference>
<keyword evidence="1" id="KW-0812">Transmembrane</keyword>
<keyword evidence="1" id="KW-1133">Transmembrane helix</keyword>
<proteinExistence type="predicted"/>
<dbReference type="STRING" id="1631356.VV01_21365"/>
<evidence type="ECO:0000313" key="4">
    <source>
        <dbReference type="Proteomes" id="UP000037397"/>
    </source>
</evidence>
<evidence type="ECO:0000313" key="3">
    <source>
        <dbReference type="EMBL" id="KNX35937.1"/>
    </source>
</evidence>
<sequence length="280" mass="30074">MCRALSDGTGVVVSTVAICAVGALMHPVLGAGLFVAVLVAVVMLVTGRAESLAVRLLARARAPRKYELAALRPAVAVLEERDLAAPAVDLVVRQGQEPIRVSAAGRRTVVVSEGLIEAVAAGRVRPVEVAALMAHAIGRIRLGQTRYDVALEFWMMPWRALQTFGRGVGRGIGWFPLVALAWRLRFVTGAVALVQAIDEGRTVFGVLGAAAIGLSYVVPWAERQADLSAEDEADQFVMTVGLGDALSRFLERGRRTPRVLDRVHRLRPRPKATPTHPVAF</sequence>
<comment type="caution">
    <text evidence="2">The sequence shown here is derived from an EMBL/GenBank/DDBJ whole genome shotgun (WGS) entry which is preliminary data.</text>
</comment>
<dbReference type="EMBL" id="LAIR01000003">
    <property type="protein sequence ID" value="KNX35937.1"/>
    <property type="molecule type" value="Genomic_DNA"/>
</dbReference>
<feature type="transmembrane region" description="Helical" evidence="1">
    <location>
        <begin position="12"/>
        <end position="45"/>
    </location>
</feature>
<evidence type="ECO:0000256" key="1">
    <source>
        <dbReference type="SAM" id="Phobius"/>
    </source>
</evidence>
<protein>
    <recommendedName>
        <fullName evidence="5">Peptidase M48 domain-containing protein</fullName>
    </recommendedName>
</protein>
<dbReference type="AlphaFoldDB" id="A0A0L6CDF2"/>
<dbReference type="Proteomes" id="UP000037397">
    <property type="component" value="Unassembled WGS sequence"/>
</dbReference>
<organism evidence="2 4">
    <name type="scientific">Luteipulveratus halotolerans</name>
    <dbReference type="NCBI Taxonomy" id="1631356"/>
    <lineage>
        <taxon>Bacteria</taxon>
        <taxon>Bacillati</taxon>
        <taxon>Actinomycetota</taxon>
        <taxon>Actinomycetes</taxon>
        <taxon>Micrococcales</taxon>
        <taxon>Dermacoccaceae</taxon>
        <taxon>Luteipulveratus</taxon>
    </lineage>
</organism>
<accession>A0A0L6CDF2</accession>
<dbReference type="EMBL" id="LAIR01000003">
    <property type="protein sequence ID" value="KNX35842.1"/>
    <property type="molecule type" value="Genomic_DNA"/>
</dbReference>
<gene>
    <name evidence="2" type="ORF">VV01_21365</name>
    <name evidence="3" type="ORF">VV01_22040</name>
</gene>
<keyword evidence="4" id="KW-1185">Reference proteome</keyword>
<evidence type="ECO:0008006" key="5">
    <source>
        <dbReference type="Google" id="ProtNLM"/>
    </source>
</evidence>